<protein>
    <submittedName>
        <fullName evidence="2">Uncharacterized protein</fullName>
    </submittedName>
</protein>
<dbReference type="EMBL" id="GL376634">
    <property type="status" value="NOT_ANNOTATED_CDS"/>
    <property type="molecule type" value="Genomic_DNA"/>
</dbReference>
<feature type="compositionally biased region" description="Acidic residues" evidence="1">
    <location>
        <begin position="1"/>
        <end position="14"/>
    </location>
</feature>
<proteinExistence type="predicted"/>
<feature type="region of interest" description="Disordered" evidence="1">
    <location>
        <begin position="1"/>
        <end position="27"/>
    </location>
</feature>
<dbReference type="HOGENOM" id="CLU_1859267_0_0_1"/>
<sequence length="138" mass="15580">MKAPGDEEDAGEGADESRDQRHNDADALDEIEEGIRAFLAMELSGIQNADALAESIATWLETLYNRLRGLPHQAHKEDDNDDDADDMIDMLTILLSTCADNRWRCVIITAQKNDSISNIAFDRENLMMWKVRGILRTM</sequence>
<evidence type="ECO:0000313" key="3">
    <source>
        <dbReference type="Proteomes" id="UP000019132"/>
    </source>
</evidence>
<name>K3WA08_GLOUD</name>
<accession>K3WA08</accession>
<feature type="compositionally biased region" description="Basic and acidic residues" evidence="1">
    <location>
        <begin position="15"/>
        <end position="25"/>
    </location>
</feature>
<organism evidence="2 3">
    <name type="scientific">Globisporangium ultimum (strain ATCC 200006 / CBS 805.95 / DAOM BR144)</name>
    <name type="common">Pythium ultimum</name>
    <dbReference type="NCBI Taxonomy" id="431595"/>
    <lineage>
        <taxon>Eukaryota</taxon>
        <taxon>Sar</taxon>
        <taxon>Stramenopiles</taxon>
        <taxon>Oomycota</taxon>
        <taxon>Peronosporomycetes</taxon>
        <taxon>Pythiales</taxon>
        <taxon>Pythiaceae</taxon>
        <taxon>Globisporangium</taxon>
    </lineage>
</organism>
<dbReference type="Proteomes" id="UP000019132">
    <property type="component" value="Unassembled WGS sequence"/>
</dbReference>
<evidence type="ECO:0000256" key="1">
    <source>
        <dbReference type="SAM" id="MobiDB-lite"/>
    </source>
</evidence>
<evidence type="ECO:0000313" key="2">
    <source>
        <dbReference type="EnsemblProtists" id="PYU1_T001799"/>
    </source>
</evidence>
<dbReference type="AlphaFoldDB" id="K3WA08"/>
<dbReference type="EnsemblProtists" id="PYU1_T001799">
    <property type="protein sequence ID" value="PYU1_T001799"/>
    <property type="gene ID" value="PYU1_G001798"/>
</dbReference>
<keyword evidence="3" id="KW-1185">Reference proteome</keyword>
<dbReference type="VEuPathDB" id="FungiDB:PYU1_G001798"/>
<reference evidence="3" key="2">
    <citation type="submission" date="2010-04" db="EMBL/GenBank/DDBJ databases">
        <authorList>
            <person name="Buell R."/>
            <person name="Hamilton J."/>
            <person name="Hostetler J."/>
        </authorList>
    </citation>
    <scope>NUCLEOTIDE SEQUENCE [LARGE SCALE GENOMIC DNA]</scope>
    <source>
        <strain evidence="3">DAOM:BR144</strain>
    </source>
</reference>
<reference evidence="2" key="3">
    <citation type="submission" date="2015-02" db="UniProtKB">
        <authorList>
            <consortium name="EnsemblProtists"/>
        </authorList>
    </citation>
    <scope>IDENTIFICATION</scope>
    <source>
        <strain evidence="2">DAOM BR144</strain>
    </source>
</reference>
<reference evidence="3" key="1">
    <citation type="journal article" date="2010" name="Genome Biol.">
        <title>Genome sequence of the necrotrophic plant pathogen Pythium ultimum reveals original pathogenicity mechanisms and effector repertoire.</title>
        <authorList>
            <person name="Levesque C.A."/>
            <person name="Brouwer H."/>
            <person name="Cano L."/>
            <person name="Hamilton J.P."/>
            <person name="Holt C."/>
            <person name="Huitema E."/>
            <person name="Raffaele S."/>
            <person name="Robideau G.P."/>
            <person name="Thines M."/>
            <person name="Win J."/>
            <person name="Zerillo M.M."/>
            <person name="Beakes G.W."/>
            <person name="Boore J.L."/>
            <person name="Busam D."/>
            <person name="Dumas B."/>
            <person name="Ferriera S."/>
            <person name="Fuerstenberg S.I."/>
            <person name="Gachon C.M."/>
            <person name="Gaulin E."/>
            <person name="Govers F."/>
            <person name="Grenville-Briggs L."/>
            <person name="Horner N."/>
            <person name="Hostetler J."/>
            <person name="Jiang R.H."/>
            <person name="Johnson J."/>
            <person name="Krajaejun T."/>
            <person name="Lin H."/>
            <person name="Meijer H.J."/>
            <person name="Moore B."/>
            <person name="Morris P."/>
            <person name="Phuntmart V."/>
            <person name="Puiu D."/>
            <person name="Shetty J."/>
            <person name="Stajich J.E."/>
            <person name="Tripathy S."/>
            <person name="Wawra S."/>
            <person name="van West P."/>
            <person name="Whitty B.R."/>
            <person name="Coutinho P.M."/>
            <person name="Henrissat B."/>
            <person name="Martin F."/>
            <person name="Thomas P.D."/>
            <person name="Tyler B.M."/>
            <person name="De Vries R.P."/>
            <person name="Kamoun S."/>
            <person name="Yandell M."/>
            <person name="Tisserat N."/>
            <person name="Buell C.R."/>
        </authorList>
    </citation>
    <scope>NUCLEOTIDE SEQUENCE</scope>
    <source>
        <strain evidence="3">DAOM:BR144</strain>
    </source>
</reference>
<dbReference type="InParanoid" id="K3WA08"/>